<dbReference type="GO" id="GO:0005832">
    <property type="term" value="C:chaperonin-containing T-complex"/>
    <property type="evidence" value="ECO:0007669"/>
    <property type="project" value="UniProtKB-ARBA"/>
</dbReference>
<dbReference type="SUPFAM" id="SSF48592">
    <property type="entry name" value="GroEL equatorial domain-like"/>
    <property type="match status" value="1"/>
</dbReference>
<evidence type="ECO:0000256" key="1">
    <source>
        <dbReference type="ARBA" id="ARBA00004496"/>
    </source>
</evidence>
<evidence type="ECO:0000256" key="4">
    <source>
        <dbReference type="ARBA" id="ARBA00022741"/>
    </source>
</evidence>
<dbReference type="InterPro" id="IPR002423">
    <property type="entry name" value="Cpn60/GroEL/TCP-1"/>
</dbReference>
<keyword evidence="3" id="KW-0963">Cytoplasm</keyword>
<dbReference type="FunFam" id="1.10.560.10:FF:000058">
    <property type="entry name" value="T-complex protein 1 subunit zeta"/>
    <property type="match status" value="1"/>
</dbReference>
<evidence type="ECO:0000256" key="2">
    <source>
        <dbReference type="ARBA" id="ARBA00008020"/>
    </source>
</evidence>
<dbReference type="InterPro" id="IPR002194">
    <property type="entry name" value="Chaperonin_TCP-1_CS"/>
</dbReference>
<dbReference type="GO" id="GO:0016887">
    <property type="term" value="F:ATP hydrolysis activity"/>
    <property type="evidence" value="ECO:0007669"/>
    <property type="project" value="InterPro"/>
</dbReference>
<dbReference type="InterPro" id="IPR027413">
    <property type="entry name" value="GROEL-like_equatorial_sf"/>
</dbReference>
<dbReference type="GO" id="GO:0005524">
    <property type="term" value="F:ATP binding"/>
    <property type="evidence" value="ECO:0007669"/>
    <property type="project" value="UniProtKB-KW"/>
</dbReference>
<evidence type="ECO:0000256" key="5">
    <source>
        <dbReference type="ARBA" id="ARBA00022840"/>
    </source>
</evidence>
<keyword evidence="6 9" id="KW-0143">Chaperone</keyword>
<dbReference type="Gene3D" id="3.50.7.10">
    <property type="entry name" value="GroEL"/>
    <property type="match status" value="1"/>
</dbReference>
<gene>
    <name evidence="10" type="ORF">AW171_hschr53057</name>
</gene>
<dbReference type="PRINTS" id="PR00304">
    <property type="entry name" value="TCOMPLEXTCP1"/>
</dbReference>
<dbReference type="SUPFAM" id="SSF52029">
    <property type="entry name" value="GroEL apical domain-like"/>
    <property type="match status" value="1"/>
</dbReference>
<dbReference type="GeneID" id="28724400"/>
<keyword evidence="4 9" id="KW-0547">Nucleotide-binding</keyword>
<accession>A0A0X8HTF3</accession>
<keyword evidence="11" id="KW-1185">Reference proteome</keyword>
<dbReference type="PROSITE" id="PS00995">
    <property type="entry name" value="TCP1_3"/>
    <property type="match status" value="1"/>
</dbReference>
<dbReference type="Gene3D" id="1.10.560.10">
    <property type="entry name" value="GroEL-like equatorial domain"/>
    <property type="match status" value="1"/>
</dbReference>
<evidence type="ECO:0000256" key="8">
    <source>
        <dbReference type="ARBA" id="ARBA00044261"/>
    </source>
</evidence>
<evidence type="ECO:0000256" key="9">
    <source>
        <dbReference type="RuleBase" id="RU004187"/>
    </source>
</evidence>
<organism evidence="10 11">
    <name type="scientific">Eremothecium sinecaudum</name>
    <dbReference type="NCBI Taxonomy" id="45286"/>
    <lineage>
        <taxon>Eukaryota</taxon>
        <taxon>Fungi</taxon>
        <taxon>Dikarya</taxon>
        <taxon>Ascomycota</taxon>
        <taxon>Saccharomycotina</taxon>
        <taxon>Saccharomycetes</taxon>
        <taxon>Saccharomycetales</taxon>
        <taxon>Saccharomycetaceae</taxon>
        <taxon>Eremothecium</taxon>
    </lineage>
</organism>
<comment type="similarity">
    <text evidence="2 9">Belongs to the TCP-1 chaperonin family.</text>
</comment>
<dbReference type="GO" id="GO:0140662">
    <property type="term" value="F:ATP-dependent protein folding chaperone"/>
    <property type="evidence" value="ECO:0007669"/>
    <property type="project" value="InterPro"/>
</dbReference>
<evidence type="ECO:0000256" key="6">
    <source>
        <dbReference type="ARBA" id="ARBA00023186"/>
    </source>
</evidence>
<proteinExistence type="inferred from homology"/>
<dbReference type="SUPFAM" id="SSF54849">
    <property type="entry name" value="GroEL-intermediate domain like"/>
    <property type="match status" value="1"/>
</dbReference>
<dbReference type="PROSITE" id="PS00751">
    <property type="entry name" value="TCP1_2"/>
    <property type="match status" value="1"/>
</dbReference>
<dbReference type="GO" id="GO:0051082">
    <property type="term" value="F:unfolded protein binding"/>
    <property type="evidence" value="ECO:0007669"/>
    <property type="project" value="InterPro"/>
</dbReference>
<name>A0A0X8HTF3_9SACH</name>
<dbReference type="FunFam" id="3.50.7.10:FF:000004">
    <property type="entry name" value="T-complex protein 1 subunit zeta"/>
    <property type="match status" value="1"/>
</dbReference>
<reference evidence="10 11" key="1">
    <citation type="submission" date="2016-01" db="EMBL/GenBank/DDBJ databases">
        <title>Genome sequence of the yeast Holleya sinecauda.</title>
        <authorList>
            <person name="Dietrich F.S."/>
        </authorList>
    </citation>
    <scope>NUCLEOTIDE SEQUENCE [LARGE SCALE GENOMIC DNA]</scope>
    <source>
        <strain evidence="10 11">ATCC 58844</strain>
    </source>
</reference>
<evidence type="ECO:0000256" key="7">
    <source>
        <dbReference type="ARBA" id="ARBA00039582"/>
    </source>
</evidence>
<dbReference type="InterPro" id="IPR012722">
    <property type="entry name" value="Chap_CCT_zeta"/>
</dbReference>
<dbReference type="Proteomes" id="UP000243052">
    <property type="component" value="Chromosome v"/>
</dbReference>
<dbReference type="PROSITE" id="PS00750">
    <property type="entry name" value="TCP1_1"/>
    <property type="match status" value="1"/>
</dbReference>
<protein>
    <recommendedName>
        <fullName evidence="7">T-complex protein 1 subunit zeta</fullName>
    </recommendedName>
    <alternativeName>
        <fullName evidence="8">CCT-zeta</fullName>
    </alternativeName>
</protein>
<dbReference type="STRING" id="45286.A0A0X8HTF3"/>
<dbReference type="Gene3D" id="3.30.260.10">
    <property type="entry name" value="TCP-1-like chaperonin intermediate domain"/>
    <property type="match status" value="1"/>
</dbReference>
<dbReference type="Pfam" id="PF00118">
    <property type="entry name" value="Cpn60_TCP1"/>
    <property type="match status" value="1"/>
</dbReference>
<evidence type="ECO:0000313" key="10">
    <source>
        <dbReference type="EMBL" id="AMD21124.1"/>
    </source>
</evidence>
<dbReference type="InterPro" id="IPR027410">
    <property type="entry name" value="TCP-1-like_intermed_sf"/>
</dbReference>
<dbReference type="InterPro" id="IPR027409">
    <property type="entry name" value="GroEL-like_apical_dom_sf"/>
</dbReference>
<evidence type="ECO:0000256" key="3">
    <source>
        <dbReference type="ARBA" id="ARBA00022490"/>
    </source>
</evidence>
<keyword evidence="5 9" id="KW-0067">ATP-binding</keyword>
<dbReference type="NCBIfam" id="TIGR02347">
    <property type="entry name" value="chap_CCT_zeta"/>
    <property type="match status" value="1"/>
</dbReference>
<comment type="subcellular location">
    <subcellularLocation>
        <location evidence="1">Cytoplasm</location>
    </subcellularLocation>
</comment>
<dbReference type="CDD" id="cd03342">
    <property type="entry name" value="TCP1_zeta"/>
    <property type="match status" value="1"/>
</dbReference>
<dbReference type="AlphaFoldDB" id="A0A0X8HTF3"/>
<sequence>MEGWQIYQHWYIKPVTAADSSQNTNHIQLQMSVQLLNPKAESLRRDAALKVNVTSAEGLQSVLETNLGPKGTLKMLVDGAGNIKLTKDGKVLLTEMQIQSPTAVMIARAASAQDEITGDGTTTVVCLVGELMKQAYRYIQEGVHPRIITDGFEIARKETIEFLNEFKISKESEEEMDREFLLQVARSSLSTKVTPELTEVLTPIVTDAVLSVHDKESRNLDLYMVEIMQMQHLSPKDTTFVRGLVLDHGGRHPDMPNRVENAYVLILNVSLEYEKTEVNSGFFYSSAEQRDKLAASERRFVDEKLKKIIDLKNEVCALGSDKGFVIINQKGIDPMSLDVLAKHGILALRRAKRRNMERLQLVTGGEAQNSVDDLSPSVLGYSGLVYQESIGEEKFTYVTENKDPKSCTILIKGSSYHSLAQTKDAVRDGLRAVANIIKDKAVVPGAGSFYIAASNHLKKCNMNKLGAKGKAKTGINAFAEALLVIPKTLVKNSGFDALDVLSMCQDCLEEDESIIVGVDLKAGDSCDPTVEGVWDSYRVIRNAITGASGIASNLLLCDELLRAGRSTLKEAPPQ</sequence>
<evidence type="ECO:0000313" key="11">
    <source>
        <dbReference type="Proteomes" id="UP000243052"/>
    </source>
</evidence>
<dbReference type="InterPro" id="IPR017998">
    <property type="entry name" value="Chaperone_TCP-1"/>
</dbReference>
<dbReference type="PANTHER" id="PTHR11353">
    <property type="entry name" value="CHAPERONIN"/>
    <property type="match status" value="1"/>
</dbReference>
<dbReference type="EMBL" id="CP014245">
    <property type="protein sequence ID" value="AMD21124.1"/>
    <property type="molecule type" value="Genomic_DNA"/>
</dbReference>
<dbReference type="OrthoDB" id="10052040at2759"/>
<dbReference type="RefSeq" id="XP_017988120.1">
    <property type="nucleotide sequence ID" value="XM_018132599.1"/>
</dbReference>